<protein>
    <submittedName>
        <fullName evidence="9">ABC transporter ATP-binding protein</fullName>
    </submittedName>
</protein>
<dbReference type="InterPro" id="IPR003593">
    <property type="entry name" value="AAA+_ATPase"/>
</dbReference>
<evidence type="ECO:0000259" key="8">
    <source>
        <dbReference type="PROSITE" id="PS50893"/>
    </source>
</evidence>
<evidence type="ECO:0000256" key="2">
    <source>
        <dbReference type="ARBA" id="ARBA00022448"/>
    </source>
</evidence>
<name>A0A3D2X7F7_9FIRM</name>
<dbReference type="PROSITE" id="PS50893">
    <property type="entry name" value="ABC_TRANSPORTER_2"/>
    <property type="match status" value="1"/>
</dbReference>
<feature type="domain" description="ABC transporter" evidence="8">
    <location>
        <begin position="4"/>
        <end position="230"/>
    </location>
</feature>
<evidence type="ECO:0000256" key="3">
    <source>
        <dbReference type="ARBA" id="ARBA00022475"/>
    </source>
</evidence>
<dbReference type="SMART" id="SM00382">
    <property type="entry name" value="AAA"/>
    <property type="match status" value="1"/>
</dbReference>
<dbReference type="Pfam" id="PF00005">
    <property type="entry name" value="ABC_tran"/>
    <property type="match status" value="1"/>
</dbReference>
<dbReference type="InterPro" id="IPR017871">
    <property type="entry name" value="ABC_transporter-like_CS"/>
</dbReference>
<dbReference type="GO" id="GO:0005886">
    <property type="term" value="C:plasma membrane"/>
    <property type="evidence" value="ECO:0007669"/>
    <property type="project" value="UniProtKB-SubCell"/>
</dbReference>
<dbReference type="SUPFAM" id="SSF52540">
    <property type="entry name" value="P-loop containing nucleoside triphosphate hydrolases"/>
    <property type="match status" value="1"/>
</dbReference>
<dbReference type="CDD" id="cd03230">
    <property type="entry name" value="ABC_DR_subfamily_A"/>
    <property type="match status" value="1"/>
</dbReference>
<keyword evidence="7" id="KW-0472">Membrane</keyword>
<dbReference type="Proteomes" id="UP000262969">
    <property type="component" value="Unassembled WGS sequence"/>
</dbReference>
<dbReference type="GO" id="GO:0005524">
    <property type="term" value="F:ATP binding"/>
    <property type="evidence" value="ECO:0007669"/>
    <property type="project" value="UniProtKB-KW"/>
</dbReference>
<dbReference type="PANTHER" id="PTHR42711:SF13">
    <property type="entry name" value="ABC TRANSPORTER, ATP-BINDING PROTEIN"/>
    <property type="match status" value="1"/>
</dbReference>
<dbReference type="PANTHER" id="PTHR42711">
    <property type="entry name" value="ABC TRANSPORTER ATP-BINDING PROTEIN"/>
    <property type="match status" value="1"/>
</dbReference>
<sequence>MYAIEMEHISKDFGEKKVLKDLNIKVEQGEVFGLLGPSGAGKTTMIKIMTGQLKRTKGNSRILGEESLKLTDKIYSQIGVVSDKSGVYERMNCNENLEFFAKLNQVPKVRIHEVLSAVGLGKEKKTKAKKLSKGMSQRLNLARAILHNPKILFLDEPTSGLDPATATMIHKLLLSLKDQGTTIFLTTHNMEEAAKLCNHVALLNEGTIVEFGEPKELCRKYNKENKITITTKDRTEITLSNHPSDADKIADLLREGMVESIHSSEPNLETVFLALTGRGLL</sequence>
<dbReference type="GO" id="GO:0016887">
    <property type="term" value="F:ATP hydrolysis activity"/>
    <property type="evidence" value="ECO:0007669"/>
    <property type="project" value="InterPro"/>
</dbReference>
<dbReference type="InterPro" id="IPR027417">
    <property type="entry name" value="P-loop_NTPase"/>
</dbReference>
<evidence type="ECO:0000256" key="7">
    <source>
        <dbReference type="ARBA" id="ARBA00023136"/>
    </source>
</evidence>
<keyword evidence="2" id="KW-0813">Transport</keyword>
<evidence type="ECO:0000313" key="10">
    <source>
        <dbReference type="Proteomes" id="UP000262969"/>
    </source>
</evidence>
<keyword evidence="6" id="KW-1278">Translocase</keyword>
<organism evidence="9 10">
    <name type="scientific">Lachnoclostridium phytofermentans</name>
    <dbReference type="NCBI Taxonomy" id="66219"/>
    <lineage>
        <taxon>Bacteria</taxon>
        <taxon>Bacillati</taxon>
        <taxon>Bacillota</taxon>
        <taxon>Clostridia</taxon>
        <taxon>Lachnospirales</taxon>
        <taxon>Lachnospiraceae</taxon>
    </lineage>
</organism>
<dbReference type="Gene3D" id="3.40.50.300">
    <property type="entry name" value="P-loop containing nucleotide triphosphate hydrolases"/>
    <property type="match status" value="1"/>
</dbReference>
<dbReference type="FunFam" id="3.40.50.300:FF:000589">
    <property type="entry name" value="ABC transporter, ATP-binding subunit"/>
    <property type="match status" value="1"/>
</dbReference>
<evidence type="ECO:0000256" key="5">
    <source>
        <dbReference type="ARBA" id="ARBA00022840"/>
    </source>
</evidence>
<dbReference type="AlphaFoldDB" id="A0A3D2X7F7"/>
<dbReference type="EMBL" id="DPVV01000368">
    <property type="protein sequence ID" value="HCL02916.1"/>
    <property type="molecule type" value="Genomic_DNA"/>
</dbReference>
<evidence type="ECO:0000256" key="1">
    <source>
        <dbReference type="ARBA" id="ARBA00004236"/>
    </source>
</evidence>
<dbReference type="InterPro" id="IPR050763">
    <property type="entry name" value="ABC_transporter_ATP-binding"/>
</dbReference>
<dbReference type="PROSITE" id="PS00211">
    <property type="entry name" value="ABC_TRANSPORTER_1"/>
    <property type="match status" value="1"/>
</dbReference>
<evidence type="ECO:0000313" key="9">
    <source>
        <dbReference type="EMBL" id="HCL02916.1"/>
    </source>
</evidence>
<keyword evidence="4" id="KW-0547">Nucleotide-binding</keyword>
<proteinExistence type="predicted"/>
<keyword evidence="5 9" id="KW-0067">ATP-binding</keyword>
<gene>
    <name evidence="9" type="ORF">DHW61_10985</name>
</gene>
<evidence type="ECO:0000256" key="6">
    <source>
        <dbReference type="ARBA" id="ARBA00022967"/>
    </source>
</evidence>
<comment type="caution">
    <text evidence="9">The sequence shown here is derived from an EMBL/GenBank/DDBJ whole genome shotgun (WGS) entry which is preliminary data.</text>
</comment>
<accession>A0A3D2X7F7</accession>
<evidence type="ECO:0000256" key="4">
    <source>
        <dbReference type="ARBA" id="ARBA00022741"/>
    </source>
</evidence>
<reference evidence="9 10" key="1">
    <citation type="journal article" date="2018" name="Nat. Biotechnol.">
        <title>A standardized bacterial taxonomy based on genome phylogeny substantially revises the tree of life.</title>
        <authorList>
            <person name="Parks D.H."/>
            <person name="Chuvochina M."/>
            <person name="Waite D.W."/>
            <person name="Rinke C."/>
            <person name="Skarshewski A."/>
            <person name="Chaumeil P.A."/>
            <person name="Hugenholtz P."/>
        </authorList>
    </citation>
    <scope>NUCLEOTIDE SEQUENCE [LARGE SCALE GENOMIC DNA]</scope>
    <source>
        <strain evidence="9">UBA11728</strain>
    </source>
</reference>
<dbReference type="InterPro" id="IPR003439">
    <property type="entry name" value="ABC_transporter-like_ATP-bd"/>
</dbReference>
<comment type="subcellular location">
    <subcellularLocation>
        <location evidence="1">Cell membrane</location>
    </subcellularLocation>
</comment>
<keyword evidence="3" id="KW-1003">Cell membrane</keyword>